<dbReference type="AlphaFoldDB" id="A0ABD0Q5W9"/>
<evidence type="ECO:0000256" key="1">
    <source>
        <dbReference type="SAM" id="Coils"/>
    </source>
</evidence>
<proteinExistence type="predicted"/>
<dbReference type="EMBL" id="JAMKFB020000011">
    <property type="protein sequence ID" value="KAL0181176.1"/>
    <property type="molecule type" value="Genomic_DNA"/>
</dbReference>
<feature type="non-terminal residue" evidence="2">
    <location>
        <position position="65"/>
    </location>
</feature>
<organism evidence="2 3">
    <name type="scientific">Cirrhinus mrigala</name>
    <name type="common">Mrigala</name>
    <dbReference type="NCBI Taxonomy" id="683832"/>
    <lineage>
        <taxon>Eukaryota</taxon>
        <taxon>Metazoa</taxon>
        <taxon>Chordata</taxon>
        <taxon>Craniata</taxon>
        <taxon>Vertebrata</taxon>
        <taxon>Euteleostomi</taxon>
        <taxon>Actinopterygii</taxon>
        <taxon>Neopterygii</taxon>
        <taxon>Teleostei</taxon>
        <taxon>Ostariophysi</taxon>
        <taxon>Cypriniformes</taxon>
        <taxon>Cyprinidae</taxon>
        <taxon>Labeoninae</taxon>
        <taxon>Labeonini</taxon>
        <taxon>Cirrhinus</taxon>
    </lineage>
</organism>
<dbReference type="Proteomes" id="UP001529510">
    <property type="component" value="Unassembled WGS sequence"/>
</dbReference>
<comment type="caution">
    <text evidence="2">The sequence shown here is derived from an EMBL/GenBank/DDBJ whole genome shotgun (WGS) entry which is preliminary data.</text>
</comment>
<keyword evidence="1" id="KW-0175">Coiled coil</keyword>
<evidence type="ECO:0000313" key="3">
    <source>
        <dbReference type="Proteomes" id="UP001529510"/>
    </source>
</evidence>
<sequence length="65" mass="7781">DCGGTQSIREEILERRADEEKEAESKKLEVLKDIKELRTLLFHYTNELQKQQTELENICSETRKW</sequence>
<feature type="non-terminal residue" evidence="2">
    <location>
        <position position="1"/>
    </location>
</feature>
<reference evidence="2 3" key="1">
    <citation type="submission" date="2024-05" db="EMBL/GenBank/DDBJ databases">
        <title>Genome sequencing and assembly of Indian major carp, Cirrhinus mrigala (Hamilton, 1822).</title>
        <authorList>
            <person name="Mohindra V."/>
            <person name="Chowdhury L.M."/>
            <person name="Lal K."/>
            <person name="Jena J.K."/>
        </authorList>
    </citation>
    <scope>NUCLEOTIDE SEQUENCE [LARGE SCALE GENOMIC DNA]</scope>
    <source>
        <strain evidence="2">CM1030</strain>
        <tissue evidence="2">Blood</tissue>
    </source>
</reference>
<gene>
    <name evidence="2" type="ORF">M9458_023582</name>
</gene>
<evidence type="ECO:0000313" key="2">
    <source>
        <dbReference type="EMBL" id="KAL0181176.1"/>
    </source>
</evidence>
<name>A0ABD0Q5W9_CIRMR</name>
<keyword evidence="3" id="KW-1185">Reference proteome</keyword>
<protein>
    <submittedName>
        <fullName evidence="2">Uncharacterized protein</fullName>
    </submittedName>
</protein>
<accession>A0ABD0Q5W9</accession>
<feature type="coiled-coil region" evidence="1">
    <location>
        <begin position="9"/>
        <end position="54"/>
    </location>
</feature>